<gene>
    <name evidence="6" type="ORF">ACFO8M_10750</name>
</gene>
<dbReference type="RefSeq" id="WP_387974512.1">
    <property type="nucleotide sequence ID" value="NZ_JBHRWO010000010.1"/>
</dbReference>
<accession>A0ABV7Q1G7</accession>
<feature type="domain" description="Beta-xylosidase C-terminal Concanavalin A-like" evidence="5">
    <location>
        <begin position="349"/>
        <end position="475"/>
    </location>
</feature>
<dbReference type="CDD" id="cd18617">
    <property type="entry name" value="GH43_XynB-like"/>
    <property type="match status" value="1"/>
</dbReference>
<dbReference type="EMBL" id="JBHRWO010000010">
    <property type="protein sequence ID" value="MFC3492962.1"/>
    <property type="molecule type" value="Genomic_DNA"/>
</dbReference>
<dbReference type="InterPro" id="IPR041542">
    <property type="entry name" value="GH43_C2"/>
</dbReference>
<evidence type="ECO:0000256" key="3">
    <source>
        <dbReference type="ARBA" id="ARBA00023295"/>
    </source>
</evidence>
<dbReference type="SUPFAM" id="SSF75005">
    <property type="entry name" value="Arabinanase/levansucrase/invertase"/>
    <property type="match status" value="1"/>
</dbReference>
<protein>
    <submittedName>
        <fullName evidence="6">Family 43 glycosylhydrolase</fullName>
    </submittedName>
</protein>
<keyword evidence="3 4" id="KW-0326">Glycosidase</keyword>
<dbReference type="Proteomes" id="UP001595712">
    <property type="component" value="Unassembled WGS sequence"/>
</dbReference>
<evidence type="ECO:0000313" key="7">
    <source>
        <dbReference type="Proteomes" id="UP001595712"/>
    </source>
</evidence>
<organism evidence="6 7">
    <name type="scientific">Glycomyces rhizosphaerae</name>
    <dbReference type="NCBI Taxonomy" id="2054422"/>
    <lineage>
        <taxon>Bacteria</taxon>
        <taxon>Bacillati</taxon>
        <taxon>Actinomycetota</taxon>
        <taxon>Actinomycetes</taxon>
        <taxon>Glycomycetales</taxon>
        <taxon>Glycomycetaceae</taxon>
        <taxon>Glycomyces</taxon>
    </lineage>
</organism>
<evidence type="ECO:0000256" key="1">
    <source>
        <dbReference type="ARBA" id="ARBA00009865"/>
    </source>
</evidence>
<comment type="similarity">
    <text evidence="1 4">Belongs to the glycosyl hydrolase 43 family.</text>
</comment>
<dbReference type="Gene3D" id="2.115.10.20">
    <property type="entry name" value="Glycosyl hydrolase domain, family 43"/>
    <property type="match status" value="1"/>
</dbReference>
<dbReference type="InterPro" id="IPR006710">
    <property type="entry name" value="Glyco_hydro_43"/>
</dbReference>
<dbReference type="InterPro" id="IPR051795">
    <property type="entry name" value="Glycosyl_Hydrlase_43"/>
</dbReference>
<dbReference type="InterPro" id="IPR023296">
    <property type="entry name" value="Glyco_hydro_beta-prop_sf"/>
</dbReference>
<dbReference type="InterPro" id="IPR013320">
    <property type="entry name" value="ConA-like_dom_sf"/>
</dbReference>
<dbReference type="Pfam" id="PF04616">
    <property type="entry name" value="Glyco_hydro_43"/>
    <property type="match status" value="1"/>
</dbReference>
<sequence length="495" mass="53922">MSRNAVSGAEHPIVSGFHPDPTICRVGEDYYLAHSSFEYFPGAPIFHSRDLVHWKQIGNILDRRSQFVNGGGTPSGGIYGSTLRHHDGLFYFITTNVYDSRGQIIVTAEDPSGDWSEPVFVPEAAGIDPDLCWGDDGECYLTWTGRVADTDLDGILQARIDPTTGKFKAPAYRVWQGIGLAANEAPHMYRIGDHWYLMLAEGGTERGHSVTVARADRPEGPYESCPANPVFSHRSSALPVQNTGHADLVETASGEWAAVYLAVRPRGFTPQFHVLGRETFLAGVDWVDGWPVFDEHRYGFTPDDTTFTDDFTSDAWDLRWVAPSSEPDAIAARGDDGLDLRDPGDGSPGLLCARVCDLRWTAEAEFADSGRFVVWIDERHWYGLTCENGVVRAEVRIGGVTAELGSAPAPEGAVALRIESVEPQAANMTAYGPDDIVLSLKGDNGFATLGRLDGRYLSTEVATGFTGRMLGVGAGGDASRLREFRYVPTESLPAE</sequence>
<reference evidence="7" key="1">
    <citation type="journal article" date="2019" name="Int. J. Syst. Evol. Microbiol.">
        <title>The Global Catalogue of Microorganisms (GCM) 10K type strain sequencing project: providing services to taxonomists for standard genome sequencing and annotation.</title>
        <authorList>
            <consortium name="The Broad Institute Genomics Platform"/>
            <consortium name="The Broad Institute Genome Sequencing Center for Infectious Disease"/>
            <person name="Wu L."/>
            <person name="Ma J."/>
        </authorList>
    </citation>
    <scope>NUCLEOTIDE SEQUENCE [LARGE SCALE GENOMIC DNA]</scope>
    <source>
        <strain evidence="7">CGMCC 4.7396</strain>
    </source>
</reference>
<evidence type="ECO:0000313" key="6">
    <source>
        <dbReference type="EMBL" id="MFC3492962.1"/>
    </source>
</evidence>
<name>A0ABV7Q1G7_9ACTN</name>
<dbReference type="PANTHER" id="PTHR42812:SF12">
    <property type="entry name" value="BETA-XYLOSIDASE-RELATED"/>
    <property type="match status" value="1"/>
</dbReference>
<evidence type="ECO:0000259" key="5">
    <source>
        <dbReference type="Pfam" id="PF17851"/>
    </source>
</evidence>
<dbReference type="PANTHER" id="PTHR42812">
    <property type="entry name" value="BETA-XYLOSIDASE"/>
    <property type="match status" value="1"/>
</dbReference>
<dbReference type="Gene3D" id="2.60.120.200">
    <property type="match status" value="1"/>
</dbReference>
<dbReference type="SUPFAM" id="SSF49899">
    <property type="entry name" value="Concanavalin A-like lectins/glucanases"/>
    <property type="match status" value="1"/>
</dbReference>
<evidence type="ECO:0000256" key="2">
    <source>
        <dbReference type="ARBA" id="ARBA00022801"/>
    </source>
</evidence>
<evidence type="ECO:0000256" key="4">
    <source>
        <dbReference type="RuleBase" id="RU361187"/>
    </source>
</evidence>
<dbReference type="Pfam" id="PF17851">
    <property type="entry name" value="GH43_C2"/>
    <property type="match status" value="1"/>
</dbReference>
<keyword evidence="2 4" id="KW-0378">Hydrolase</keyword>
<keyword evidence="7" id="KW-1185">Reference proteome</keyword>
<proteinExistence type="inferred from homology"/>
<comment type="caution">
    <text evidence="6">The sequence shown here is derived from an EMBL/GenBank/DDBJ whole genome shotgun (WGS) entry which is preliminary data.</text>
</comment>